<dbReference type="InterPro" id="IPR048270">
    <property type="entry name" value="PNMA_C"/>
</dbReference>
<dbReference type="GO" id="GO:0003677">
    <property type="term" value="F:DNA binding"/>
    <property type="evidence" value="ECO:0007669"/>
    <property type="project" value="UniProtKB-KW"/>
</dbReference>
<reference evidence="7 8" key="1">
    <citation type="journal article" date="2024" name="Genome Biol. Evol.">
        <title>Chromosome-level genome assembly of the viviparous eelpout Zoarces viviparus.</title>
        <authorList>
            <person name="Fuhrmann N."/>
            <person name="Brasseur M.V."/>
            <person name="Bakowski C.E."/>
            <person name="Podsiadlowski L."/>
            <person name="Prost S."/>
            <person name="Krehenwinkel H."/>
            <person name="Mayer C."/>
        </authorList>
    </citation>
    <scope>NUCLEOTIDE SEQUENCE [LARGE SCALE GENOMIC DNA]</scope>
    <source>
        <strain evidence="7">NO-MEL_2022_Ind0_liver</strain>
    </source>
</reference>
<organism evidence="7 8">
    <name type="scientific">Zoarces viviparus</name>
    <name type="common">Viviparous eelpout</name>
    <name type="synonym">Blennius viviparus</name>
    <dbReference type="NCBI Taxonomy" id="48416"/>
    <lineage>
        <taxon>Eukaryota</taxon>
        <taxon>Metazoa</taxon>
        <taxon>Chordata</taxon>
        <taxon>Craniata</taxon>
        <taxon>Vertebrata</taxon>
        <taxon>Euteleostomi</taxon>
        <taxon>Actinopterygii</taxon>
        <taxon>Neopterygii</taxon>
        <taxon>Teleostei</taxon>
        <taxon>Neoteleostei</taxon>
        <taxon>Acanthomorphata</taxon>
        <taxon>Eupercaria</taxon>
        <taxon>Perciformes</taxon>
        <taxon>Cottioidei</taxon>
        <taxon>Zoarcales</taxon>
        <taxon>Zoarcidae</taxon>
        <taxon>Zoarcinae</taxon>
        <taxon>Zoarces</taxon>
    </lineage>
</organism>
<feature type="region of interest" description="Disordered" evidence="5">
    <location>
        <begin position="1147"/>
        <end position="1227"/>
    </location>
</feature>
<dbReference type="InterPro" id="IPR036875">
    <property type="entry name" value="Znf_CCHC_sf"/>
</dbReference>
<dbReference type="InterPro" id="IPR001878">
    <property type="entry name" value="Znf_CCHC"/>
</dbReference>
<feature type="region of interest" description="Disordered" evidence="5">
    <location>
        <begin position="390"/>
        <end position="421"/>
    </location>
</feature>
<dbReference type="PANTHER" id="PTHR23095:SF51">
    <property type="entry name" value="PARANEOPLASTIC ANTIGEN MA1 HOMOLOG-RELATED"/>
    <property type="match status" value="1"/>
</dbReference>
<dbReference type="SMART" id="SM00343">
    <property type="entry name" value="ZnF_C2HC"/>
    <property type="match status" value="1"/>
</dbReference>
<dbReference type="Pfam" id="PF17919">
    <property type="entry name" value="RT_RNaseH_2"/>
    <property type="match status" value="1"/>
</dbReference>
<protein>
    <recommendedName>
        <fullName evidence="6">CCHC-type domain-containing protein</fullName>
    </recommendedName>
</protein>
<feature type="compositionally biased region" description="Basic residues" evidence="5">
    <location>
        <begin position="1287"/>
        <end position="1298"/>
    </location>
</feature>
<comment type="caution">
    <text evidence="7">The sequence shown here is derived from an EMBL/GenBank/DDBJ whole genome shotgun (WGS) entry which is preliminary data.</text>
</comment>
<sequence>MAGQASRPSQLDLVNWCRGEGVDVTHALLIYGVPEHITVDVIEETAETIKALGKVRVRGKMFHSQHQSLMVLCECREAVDPTTIPPVVVPIMGGSVWNTVHGIVDQNNDSAGDFTEKLLTLLQQEGKTMDDIQRLCGPSIATNSSPESIIHAVGDVWGRTNKPPESNAYRRLRTFSGITPTPTGEECLDSWLEQAKFLVEESECSVKEKRRRILESLKGPALEIIQAVRMSEPDASPMEYIHALESIFGTSESGEDLYFSFRSLRQQPGERLSEFLQRLERSLIKVVQGGGLLVSAANKARVEQLIRGSTSDLMLLQLKVRERRDNPPTFLNLLQEIREEECHQSARQSLGAPLRRQNVRTVQAEKGLEPELAYQNELGTQIQELKAKMGERASTQHQPTAGCPQSGPKEMKKLKTESHSDIQSLRKQVKALEDKISVMAVRSTADPSRDTMTQFNRYKAGSSHKPVPFKVQSPKETDEYFCYRCGENGHIAPRCTEPENSQKVIKRLIRLVRGAQDGAKENPKNTSEEQYVARVNKVEVPKEGNSLPEGLVGPSLIHPIKVNDLSCHALMDSGSNVTIIFESWYNEHLVDVPIEPIAGLGLWGLSDSDYPYKGYVVVEMEFPEKMTGVKGPIVVLALICPEPKHYNQTPVIVGTNASLFHRLWELVEESGDENIVHSMRIQPVYAPFQAQTLLSQSAAIGDVVGQVKWQGPGPLSIAPGEKYYATCKVDRPTSVSKDIVLIDAPTSQSLPAGVLVQAGVLPNADIDINRFTVLIHNESQKKTSIPIGTVIAEMYTVDTVTPVQPCNLPADAIDPNLFDFDDSPIPEDWKNRIRQKLAERQNVFSLHEWEVGLAKGVQHNIRLEDPRPFRERFIANYSAIVRPLTELTKGYPPTWHDKKDPTKAYFKESEPFGERWSQACRDACKKIIECLIHAPVLAFADPIKPYILHVDASMNGLGAVLNQEYPEGIKAICKQACVSEALGAPVRLVEQLGAPATAVPDAYAFPVNLGLSTIDQLSPKDKQTAQDLDPVIGPVKKAIEANKQYVARLRIELQSAYKLASEAATKSHLRNKSHYDQRVRDLPLAEGRTCEEKTCHKITAYLTKSKTNTSAAPTWESDTASSDAEFETACNPQSVDVDEIKRHLSIPYQNYGDDGSQEEESSEVSEDPPAMETEFSEDTTPSRLESDAGGTSDDVAEEPDLEGGASSAPASVARSKEAPIIRKSQRDLKPVIRLTYDQPGNPSKEPVTIMHHGMVIQFNLNPPEEDVKEPMHKYKPSRRMSDDEKRKHPSKKRRNPKS</sequence>
<feature type="compositionally biased region" description="Basic and acidic residues" evidence="5">
    <location>
        <begin position="1214"/>
        <end position="1227"/>
    </location>
</feature>
<feature type="region of interest" description="Disordered" evidence="5">
    <location>
        <begin position="1260"/>
        <end position="1298"/>
    </location>
</feature>
<evidence type="ECO:0000313" key="8">
    <source>
        <dbReference type="Proteomes" id="UP001488805"/>
    </source>
</evidence>
<keyword evidence="2" id="KW-0378">Hydrolase</keyword>
<dbReference type="Proteomes" id="UP001488805">
    <property type="component" value="Unassembled WGS sequence"/>
</dbReference>
<feature type="region of interest" description="Disordered" evidence="5">
    <location>
        <begin position="1107"/>
        <end position="1133"/>
    </location>
</feature>
<name>A0AAW1G4N1_ZOAVI</name>
<keyword evidence="8" id="KW-1185">Reference proteome</keyword>
<dbReference type="SUPFAM" id="SSF57756">
    <property type="entry name" value="Retrovirus zinc finger-like domains"/>
    <property type="match status" value="1"/>
</dbReference>
<feature type="domain" description="CCHC-type" evidence="6">
    <location>
        <begin position="482"/>
        <end position="497"/>
    </location>
</feature>
<keyword evidence="2" id="KW-0064">Aspartyl protease</keyword>
<dbReference type="Gene3D" id="3.30.70.270">
    <property type="match status" value="1"/>
</dbReference>
<dbReference type="GO" id="GO:0006508">
    <property type="term" value="P:proteolysis"/>
    <property type="evidence" value="ECO:0007669"/>
    <property type="project" value="UniProtKB-KW"/>
</dbReference>
<dbReference type="InterPro" id="IPR041577">
    <property type="entry name" value="RT_RNaseH_2"/>
</dbReference>
<evidence type="ECO:0000256" key="2">
    <source>
        <dbReference type="ARBA" id="ARBA00022750"/>
    </source>
</evidence>
<evidence type="ECO:0000313" key="7">
    <source>
        <dbReference type="EMBL" id="KAK9542054.1"/>
    </source>
</evidence>
<dbReference type="InterPro" id="IPR026523">
    <property type="entry name" value="PNMA"/>
</dbReference>
<dbReference type="Pfam" id="PF14893">
    <property type="entry name" value="PNMA"/>
    <property type="match status" value="1"/>
</dbReference>
<keyword evidence="4" id="KW-0863">Zinc-finger</keyword>
<dbReference type="PANTHER" id="PTHR23095">
    <property type="entry name" value="PARANEOPLASTIC ANTIGEN"/>
    <property type="match status" value="1"/>
</dbReference>
<keyword evidence="4" id="KW-0479">Metal-binding</keyword>
<proteinExistence type="predicted"/>
<keyword evidence="4" id="KW-0862">Zinc</keyword>
<evidence type="ECO:0000256" key="4">
    <source>
        <dbReference type="PROSITE-ProRule" id="PRU00047"/>
    </source>
</evidence>
<dbReference type="EMBL" id="JBCEZU010000002">
    <property type="protein sequence ID" value="KAK9542054.1"/>
    <property type="molecule type" value="Genomic_DNA"/>
</dbReference>
<evidence type="ECO:0000256" key="5">
    <source>
        <dbReference type="SAM" id="MobiDB-lite"/>
    </source>
</evidence>
<evidence type="ECO:0000256" key="1">
    <source>
        <dbReference type="ARBA" id="ARBA00022670"/>
    </source>
</evidence>
<feature type="compositionally biased region" description="Basic and acidic residues" evidence="5">
    <location>
        <begin position="409"/>
        <end position="420"/>
    </location>
</feature>
<dbReference type="InterPro" id="IPR043128">
    <property type="entry name" value="Rev_trsase/Diguanyl_cyclase"/>
</dbReference>
<dbReference type="InterPro" id="IPR043502">
    <property type="entry name" value="DNA/RNA_pol_sf"/>
</dbReference>
<dbReference type="InterPro" id="IPR048271">
    <property type="entry name" value="PNMA_N"/>
</dbReference>
<feature type="compositionally biased region" description="Acidic residues" evidence="5">
    <location>
        <begin position="1155"/>
        <end position="1166"/>
    </location>
</feature>
<keyword evidence="3" id="KW-0238">DNA-binding</keyword>
<accession>A0AAW1G4N1</accession>
<keyword evidence="1" id="KW-0645">Protease</keyword>
<dbReference type="GO" id="GO:0004190">
    <property type="term" value="F:aspartic-type endopeptidase activity"/>
    <property type="evidence" value="ECO:0007669"/>
    <property type="project" value="UniProtKB-KW"/>
</dbReference>
<dbReference type="SUPFAM" id="SSF56672">
    <property type="entry name" value="DNA/RNA polymerases"/>
    <property type="match status" value="1"/>
</dbReference>
<feature type="compositionally biased region" description="Polar residues" evidence="5">
    <location>
        <begin position="1107"/>
        <end position="1122"/>
    </location>
</feature>
<evidence type="ECO:0000256" key="3">
    <source>
        <dbReference type="ARBA" id="ARBA00023125"/>
    </source>
</evidence>
<dbReference type="PROSITE" id="PS50158">
    <property type="entry name" value="ZF_CCHC"/>
    <property type="match status" value="1"/>
</dbReference>
<gene>
    <name evidence="7" type="ORF">VZT92_002054</name>
</gene>
<dbReference type="Pfam" id="PF20846">
    <property type="entry name" value="PNMA_N"/>
    <property type="match status" value="1"/>
</dbReference>
<dbReference type="GO" id="GO:0008270">
    <property type="term" value="F:zinc ion binding"/>
    <property type="evidence" value="ECO:0007669"/>
    <property type="project" value="UniProtKB-KW"/>
</dbReference>
<evidence type="ECO:0000259" key="6">
    <source>
        <dbReference type="PROSITE" id="PS50158"/>
    </source>
</evidence>